<feature type="transmembrane region" description="Helical" evidence="1">
    <location>
        <begin position="160"/>
        <end position="177"/>
    </location>
</feature>
<evidence type="ECO:0000256" key="1">
    <source>
        <dbReference type="SAM" id="Phobius"/>
    </source>
</evidence>
<keyword evidence="1" id="KW-0812">Transmembrane</keyword>
<feature type="transmembrane region" description="Helical" evidence="1">
    <location>
        <begin position="73"/>
        <end position="93"/>
    </location>
</feature>
<name>A0A365PBX5_9ACTN</name>
<evidence type="ECO:0000313" key="3">
    <source>
        <dbReference type="Proteomes" id="UP000252187"/>
    </source>
</evidence>
<keyword evidence="1" id="KW-0472">Membrane</keyword>
<sequence length="236" mass="25040">MSAMTPIDDAAVRADVRSWRGLVRTGAWAALASVALIAVQIVVYLIWPPPDTVEGFFRVLADNPVAGLLMLDLLYPVSNLLTLLLYAALAVVLWRVSRSAVTIALALGGIGMAAYMSSPRPIEMLHLARAYAEAGPAEGAALLATGEGMLATWTGTAFDVYYILNFAALLIFGILIYRSTVFSRATAMWGLVAAVLMAVPSNVGTVGLAFALASLLPWSVFALLTARRLLALCRGL</sequence>
<evidence type="ECO:0000313" key="2">
    <source>
        <dbReference type="EMBL" id="RBA38309.1"/>
    </source>
</evidence>
<protein>
    <recommendedName>
        <fullName evidence="4">DUF4386 family protein</fullName>
    </recommendedName>
</protein>
<proteinExistence type="predicted"/>
<dbReference type="AlphaFoldDB" id="A0A365PBX5"/>
<keyword evidence="1" id="KW-1133">Transmembrane helix</keyword>
<feature type="transmembrane region" description="Helical" evidence="1">
    <location>
        <begin position="182"/>
        <end position="200"/>
    </location>
</feature>
<organism evidence="2 3">
    <name type="scientific">Dietzia maris</name>
    <dbReference type="NCBI Taxonomy" id="37915"/>
    <lineage>
        <taxon>Bacteria</taxon>
        <taxon>Bacillati</taxon>
        <taxon>Actinomycetota</taxon>
        <taxon>Actinomycetes</taxon>
        <taxon>Mycobacteriales</taxon>
        <taxon>Dietziaceae</taxon>
        <taxon>Dietzia</taxon>
    </lineage>
</organism>
<comment type="caution">
    <text evidence="2">The sequence shown here is derived from an EMBL/GenBank/DDBJ whole genome shotgun (WGS) entry which is preliminary data.</text>
</comment>
<reference evidence="2 3" key="1">
    <citation type="submission" date="2018-06" db="EMBL/GenBank/DDBJ databases">
        <title>Whole genome sequencing of four bacterial strains from South Shetland trench revealing bio-synthetic gene clusters.</title>
        <authorList>
            <person name="Abdel-Mageed W.M."/>
            <person name="Lehri B."/>
            <person name="Jarmusch S.A."/>
            <person name="Miranda K."/>
            <person name="Goodfellow M."/>
            <person name="Jaspars M."/>
            <person name="Karlyshev A.V."/>
        </authorList>
    </citation>
    <scope>NUCLEOTIDE SEQUENCE [LARGE SCALE GENOMIC DNA]</scope>
    <source>
        <strain evidence="2 3">SST1</strain>
    </source>
</reference>
<feature type="transmembrane region" description="Helical" evidence="1">
    <location>
        <begin position="27"/>
        <end position="47"/>
    </location>
</feature>
<accession>A0A365PBX5</accession>
<dbReference type="EMBL" id="QNTT01000009">
    <property type="protein sequence ID" value="RBA38309.1"/>
    <property type="molecule type" value="Genomic_DNA"/>
</dbReference>
<evidence type="ECO:0008006" key="4">
    <source>
        <dbReference type="Google" id="ProtNLM"/>
    </source>
</evidence>
<dbReference type="Proteomes" id="UP000252187">
    <property type="component" value="Unassembled WGS sequence"/>
</dbReference>
<gene>
    <name evidence="2" type="ORF">DQ226_05060</name>
</gene>
<feature type="transmembrane region" description="Helical" evidence="1">
    <location>
        <begin position="100"/>
        <end position="117"/>
    </location>
</feature>